<dbReference type="EMBL" id="JAKEKT020000007">
    <property type="protein sequence ID" value="KAL1649170.1"/>
    <property type="molecule type" value="Genomic_DNA"/>
</dbReference>
<accession>A0ABR3U1Q2</accession>
<evidence type="ECO:0000313" key="1">
    <source>
        <dbReference type="EMBL" id="KAL1649170.1"/>
    </source>
</evidence>
<reference evidence="1 2" key="1">
    <citation type="journal article" date="2023" name="Plant Dis.">
        <title>First Report of Diplodia intermedia Causing Canker and Dieback Diseases on Apple Trees in Canada.</title>
        <authorList>
            <person name="Ellouze W."/>
            <person name="Ilyukhin E."/>
            <person name="Sulman M."/>
            <person name="Ali S."/>
        </authorList>
    </citation>
    <scope>NUCLEOTIDE SEQUENCE [LARGE SCALE GENOMIC DNA]</scope>
    <source>
        <strain evidence="1 2">M45-28</strain>
    </source>
</reference>
<dbReference type="Proteomes" id="UP001521184">
    <property type="component" value="Unassembled WGS sequence"/>
</dbReference>
<evidence type="ECO:0000313" key="2">
    <source>
        <dbReference type="Proteomes" id="UP001521184"/>
    </source>
</evidence>
<proteinExistence type="predicted"/>
<protein>
    <submittedName>
        <fullName evidence="1">Uncharacterized protein</fullName>
    </submittedName>
</protein>
<gene>
    <name evidence="1" type="ORF">SLS58_001744</name>
</gene>
<sequence length="253" mass="29595">MAELDRGISTSLRETDEMMKYWMGYYSFFDESVMDFAADAGHRAYWDIPTQRDFLVDRLKYLMDVLRNAPGRDGLTFDWRAAFLIKYQGDYASYSAPREPEVASPNDADELSRELDRRRHRLTPSRLVKALSRHLRADEGKKLARNRWEMARLDWLVTQYRTTGVPARRPQQMDLMARHTSIHPATVLSELSRFVDRYAQWHVENLDEGVWPEDAALGANQVAMWRDFRRQLMAIEDALCWKAQACVAAARRD</sequence>
<comment type="caution">
    <text evidence="1">The sequence shown here is derived from an EMBL/GenBank/DDBJ whole genome shotgun (WGS) entry which is preliminary data.</text>
</comment>
<organism evidence="1 2">
    <name type="scientific">Diplodia intermedia</name>
    <dbReference type="NCBI Taxonomy" id="856260"/>
    <lineage>
        <taxon>Eukaryota</taxon>
        <taxon>Fungi</taxon>
        <taxon>Dikarya</taxon>
        <taxon>Ascomycota</taxon>
        <taxon>Pezizomycotina</taxon>
        <taxon>Dothideomycetes</taxon>
        <taxon>Dothideomycetes incertae sedis</taxon>
        <taxon>Botryosphaeriales</taxon>
        <taxon>Botryosphaeriaceae</taxon>
        <taxon>Diplodia</taxon>
    </lineage>
</organism>
<keyword evidence="2" id="KW-1185">Reference proteome</keyword>
<name>A0ABR3U1Q2_9PEZI</name>